<dbReference type="EMBL" id="JAPFFF010000007">
    <property type="protein sequence ID" value="KAK8886240.1"/>
    <property type="molecule type" value="Genomic_DNA"/>
</dbReference>
<evidence type="ECO:0000313" key="2">
    <source>
        <dbReference type="Proteomes" id="UP001470230"/>
    </source>
</evidence>
<evidence type="ECO:0000313" key="1">
    <source>
        <dbReference type="EMBL" id="KAK8886240.1"/>
    </source>
</evidence>
<sequence>MMNSESCMKVIAKVFANYARKAFIDNESIDKLVDDFLSILALKVDMCLIELENEDEDDSKTEEFTTMTKTLKKVLKLISETKQNKIENKELIESTEYLIEYLTKESTKSKYIKEILDNDYCYDIRENFVKVAYDYFINNEQGQKLFRAYKLINENLSEAENILSDFRNYLN</sequence>
<comment type="caution">
    <text evidence="1">The sequence shown here is derived from an EMBL/GenBank/DDBJ whole genome shotgun (WGS) entry which is preliminary data.</text>
</comment>
<accession>A0ABR2K567</accession>
<keyword evidence="2" id="KW-1185">Reference proteome</keyword>
<dbReference type="Proteomes" id="UP001470230">
    <property type="component" value="Unassembled WGS sequence"/>
</dbReference>
<gene>
    <name evidence="1" type="ORF">M9Y10_041699</name>
</gene>
<organism evidence="1 2">
    <name type="scientific">Tritrichomonas musculus</name>
    <dbReference type="NCBI Taxonomy" id="1915356"/>
    <lineage>
        <taxon>Eukaryota</taxon>
        <taxon>Metamonada</taxon>
        <taxon>Parabasalia</taxon>
        <taxon>Tritrichomonadida</taxon>
        <taxon>Tritrichomonadidae</taxon>
        <taxon>Tritrichomonas</taxon>
    </lineage>
</organism>
<proteinExistence type="predicted"/>
<reference evidence="1 2" key="1">
    <citation type="submission" date="2024-04" db="EMBL/GenBank/DDBJ databases">
        <title>Tritrichomonas musculus Genome.</title>
        <authorList>
            <person name="Alves-Ferreira E."/>
            <person name="Grigg M."/>
            <person name="Lorenzi H."/>
            <person name="Galac M."/>
        </authorList>
    </citation>
    <scope>NUCLEOTIDE SEQUENCE [LARGE SCALE GENOMIC DNA]</scope>
    <source>
        <strain evidence="1 2">EAF2021</strain>
    </source>
</reference>
<name>A0ABR2K567_9EUKA</name>
<protein>
    <submittedName>
        <fullName evidence="1">Uncharacterized protein</fullName>
    </submittedName>
</protein>